<dbReference type="Gene3D" id="1.10.443.10">
    <property type="entry name" value="Intergrase catalytic core"/>
    <property type="match status" value="1"/>
</dbReference>
<feature type="region of interest" description="Disordered" evidence="2">
    <location>
        <begin position="305"/>
        <end position="328"/>
    </location>
</feature>
<dbReference type="PANTHER" id="PTHR30349:SF64">
    <property type="entry name" value="PROPHAGE INTEGRASE INTD-RELATED"/>
    <property type="match status" value="1"/>
</dbReference>
<organism evidence="4 5">
    <name type="scientific">Kineosporia succinea</name>
    <dbReference type="NCBI Taxonomy" id="84632"/>
    <lineage>
        <taxon>Bacteria</taxon>
        <taxon>Bacillati</taxon>
        <taxon>Actinomycetota</taxon>
        <taxon>Actinomycetes</taxon>
        <taxon>Kineosporiales</taxon>
        <taxon>Kineosporiaceae</taxon>
        <taxon>Kineosporia</taxon>
    </lineage>
</organism>
<gene>
    <name evidence="4" type="ORF">J2S57_003237</name>
</gene>
<accession>A0ABT9P465</accession>
<evidence type="ECO:0000259" key="3">
    <source>
        <dbReference type="PROSITE" id="PS51898"/>
    </source>
</evidence>
<dbReference type="PROSITE" id="PS51898">
    <property type="entry name" value="TYR_RECOMBINASE"/>
    <property type="match status" value="1"/>
</dbReference>
<dbReference type="InterPro" id="IPR050090">
    <property type="entry name" value="Tyrosine_recombinase_XerCD"/>
</dbReference>
<feature type="region of interest" description="Disordered" evidence="2">
    <location>
        <begin position="453"/>
        <end position="480"/>
    </location>
</feature>
<dbReference type="InterPro" id="IPR002104">
    <property type="entry name" value="Integrase_catalytic"/>
</dbReference>
<dbReference type="PANTHER" id="PTHR30349">
    <property type="entry name" value="PHAGE INTEGRASE-RELATED"/>
    <property type="match status" value="1"/>
</dbReference>
<dbReference type="EMBL" id="JAUSQZ010000001">
    <property type="protein sequence ID" value="MDP9827488.1"/>
    <property type="molecule type" value="Genomic_DNA"/>
</dbReference>
<protein>
    <submittedName>
        <fullName evidence="4">Integrase</fullName>
    </submittedName>
</protein>
<dbReference type="SUPFAM" id="SSF56349">
    <property type="entry name" value="DNA breaking-rejoining enzymes"/>
    <property type="match status" value="1"/>
</dbReference>
<feature type="compositionally biased region" description="Basic and acidic residues" evidence="2">
    <location>
        <begin position="312"/>
        <end position="327"/>
    </location>
</feature>
<evidence type="ECO:0000256" key="1">
    <source>
        <dbReference type="ARBA" id="ARBA00023172"/>
    </source>
</evidence>
<name>A0ABT9P465_9ACTN</name>
<dbReference type="InterPro" id="IPR011010">
    <property type="entry name" value="DNA_brk_join_enz"/>
</dbReference>
<evidence type="ECO:0000313" key="4">
    <source>
        <dbReference type="EMBL" id="MDP9827488.1"/>
    </source>
</evidence>
<dbReference type="InterPro" id="IPR013762">
    <property type="entry name" value="Integrase-like_cat_sf"/>
</dbReference>
<comment type="caution">
    <text evidence="4">The sequence shown here is derived from an EMBL/GenBank/DDBJ whole genome shotgun (WGS) entry which is preliminary data.</text>
</comment>
<evidence type="ECO:0000256" key="2">
    <source>
        <dbReference type="SAM" id="MobiDB-lite"/>
    </source>
</evidence>
<proteinExistence type="predicted"/>
<sequence length="480" mass="54035">METTYDVKIWKTEVYRGKRLTSYTVRWKVAGQEWREPFRTSALAESFRSGLTSATRKGEAFNVLTGRPLSMDRVSVDEKWYDHACKFVDLKWPHVAATTRRTHAEAMTAVTMLMLKTEAPDPKLIRTVLRVWGFNTVKRADPKMPEEQKAALAWVKRNSRPVAALSAPETLRAVLNGLTLKLDGEPMASSVLTRRRKIFGTSLEYAVERKLLTSNPIPKLKWTAPKSSGSVDRRRVANPRQAATLLDSVRRQGRWGRHMVAFYGCLYYAALRPEEAVALRRSNLVLPAEGWGSMTIESAEPYAGKEWTNTGENRDRRQLKQRDRGETRTIPISPPLTLLLNEHLALYRPKSGGRIFWGERNRDELPVGTVHRVWSWARKDAFTAEVAASPLAAVPYDLRHAAVSTWLNGGVPPTQVAEWAGHSVEVLLKIYAKCLDGGAGEMQRRMESALGLGPAARGTRPAKNFPAYSPQTSPRIPRER</sequence>
<dbReference type="Proteomes" id="UP001235712">
    <property type="component" value="Unassembled WGS sequence"/>
</dbReference>
<feature type="domain" description="Tyr recombinase" evidence="3">
    <location>
        <begin position="232"/>
        <end position="448"/>
    </location>
</feature>
<keyword evidence="1" id="KW-0233">DNA recombination</keyword>
<dbReference type="RefSeq" id="WP_307243575.1">
    <property type="nucleotide sequence ID" value="NZ_JAUSQZ010000001.1"/>
</dbReference>
<reference evidence="4 5" key="1">
    <citation type="submission" date="2023-07" db="EMBL/GenBank/DDBJ databases">
        <title>Sequencing the genomes of 1000 actinobacteria strains.</title>
        <authorList>
            <person name="Klenk H.-P."/>
        </authorList>
    </citation>
    <scope>NUCLEOTIDE SEQUENCE [LARGE SCALE GENOMIC DNA]</scope>
    <source>
        <strain evidence="4 5">DSM 44388</strain>
    </source>
</reference>
<evidence type="ECO:0000313" key="5">
    <source>
        <dbReference type="Proteomes" id="UP001235712"/>
    </source>
</evidence>
<keyword evidence="5" id="KW-1185">Reference proteome</keyword>